<feature type="chain" id="PRO_5009518449" description="FecR protein domain-containing protein" evidence="1">
    <location>
        <begin position="28"/>
        <end position="275"/>
    </location>
</feature>
<sequence length="275" mass="27871">MYRRFRFIPWLTLAAFWVFILAPPALAEASLGRVADLVGKVTVTRGWSTTDLAKGDPVYDGDVVEASRNSSAELVIGSGHHVKVKAGTKLRVSPLGSSYEVHTFYGSVLAAVVSSGEDARGFRVSTPTASGAVRGTLFTAEVAEDGATTFRVLYGELAASDAAGTVEVALGAQTKTSIAVGGTPAAVAALTSAEIAELEAWAGELLSLGGVSAAESALETLTAGVGEGGAGGAATFPWVLVGAVGAVAATAAIVYLTAEPGDTDEGSTIDIDVHW</sequence>
<dbReference type="Proteomes" id="UP000177187">
    <property type="component" value="Unassembled WGS sequence"/>
</dbReference>
<evidence type="ECO:0000313" key="4">
    <source>
        <dbReference type="Proteomes" id="UP000177187"/>
    </source>
</evidence>
<dbReference type="EMBL" id="MFAF01000118">
    <property type="protein sequence ID" value="OGD72515.1"/>
    <property type="molecule type" value="Genomic_DNA"/>
</dbReference>
<evidence type="ECO:0000313" key="3">
    <source>
        <dbReference type="EMBL" id="OGD72515.1"/>
    </source>
</evidence>
<dbReference type="PANTHER" id="PTHR38731">
    <property type="entry name" value="LIPL45-RELATED LIPOPROTEIN-RELATED"/>
    <property type="match status" value="1"/>
</dbReference>
<comment type="caution">
    <text evidence="3">The sequence shown here is derived from an EMBL/GenBank/DDBJ whole genome shotgun (WGS) entry which is preliminary data.</text>
</comment>
<dbReference type="STRING" id="1817816.A2Y64_03205"/>
<evidence type="ECO:0000259" key="2">
    <source>
        <dbReference type="Pfam" id="PF04773"/>
    </source>
</evidence>
<name>A0A1F5EYT1_9BACT</name>
<proteinExistence type="predicted"/>
<dbReference type="AlphaFoldDB" id="A0A1F5EYT1"/>
<dbReference type="PANTHER" id="PTHR38731:SF3">
    <property type="entry name" value="BLL6125 PROTEIN"/>
    <property type="match status" value="1"/>
</dbReference>
<feature type="signal peptide" evidence="1">
    <location>
        <begin position="1"/>
        <end position="27"/>
    </location>
</feature>
<dbReference type="Gene3D" id="2.60.120.1440">
    <property type="match status" value="1"/>
</dbReference>
<gene>
    <name evidence="3" type="ORF">A2Y64_03205</name>
</gene>
<evidence type="ECO:0000256" key="1">
    <source>
        <dbReference type="SAM" id="SignalP"/>
    </source>
</evidence>
<reference evidence="3 4" key="1">
    <citation type="journal article" date="2016" name="Nat. Commun.">
        <title>Thousands of microbial genomes shed light on interconnected biogeochemical processes in an aquifer system.</title>
        <authorList>
            <person name="Anantharaman K."/>
            <person name="Brown C.T."/>
            <person name="Hug L.A."/>
            <person name="Sharon I."/>
            <person name="Castelle C.J."/>
            <person name="Probst A.J."/>
            <person name="Thomas B.C."/>
            <person name="Singh A."/>
            <person name="Wilkins M.J."/>
            <person name="Karaoz U."/>
            <person name="Brodie E.L."/>
            <person name="Williams K.H."/>
            <person name="Hubbard S.S."/>
            <person name="Banfield J.F."/>
        </authorList>
    </citation>
    <scope>NUCLEOTIDE SEQUENCE [LARGE SCALE GENOMIC DNA]</scope>
</reference>
<protein>
    <recommendedName>
        <fullName evidence="2">FecR protein domain-containing protein</fullName>
    </recommendedName>
</protein>
<dbReference type="InterPro" id="IPR006860">
    <property type="entry name" value="FecR"/>
</dbReference>
<dbReference type="Pfam" id="PF04773">
    <property type="entry name" value="FecR"/>
    <property type="match status" value="1"/>
</dbReference>
<accession>A0A1F5EYT1</accession>
<feature type="domain" description="FecR protein" evidence="2">
    <location>
        <begin position="62"/>
        <end position="156"/>
    </location>
</feature>
<keyword evidence="1" id="KW-0732">Signal</keyword>
<organism evidence="3 4">
    <name type="scientific">Candidatus Coatesbacteria bacterium RBG_13_66_14</name>
    <dbReference type="NCBI Taxonomy" id="1817816"/>
    <lineage>
        <taxon>Bacteria</taxon>
        <taxon>Candidatus Coatesiibacteriota</taxon>
    </lineage>
</organism>